<accession>A0A0R3S9A3</accession>
<name>A0A0R3S9A3_HYMDI</name>
<reference evidence="3" key="1">
    <citation type="submission" date="2017-02" db="UniProtKB">
        <authorList>
            <consortium name="WormBaseParasite"/>
        </authorList>
    </citation>
    <scope>IDENTIFICATION</scope>
</reference>
<organism evidence="3">
    <name type="scientific">Hymenolepis diminuta</name>
    <name type="common">Rat tapeworm</name>
    <dbReference type="NCBI Taxonomy" id="6216"/>
    <lineage>
        <taxon>Eukaryota</taxon>
        <taxon>Metazoa</taxon>
        <taxon>Spiralia</taxon>
        <taxon>Lophotrochozoa</taxon>
        <taxon>Platyhelminthes</taxon>
        <taxon>Cestoda</taxon>
        <taxon>Eucestoda</taxon>
        <taxon>Cyclophyllidea</taxon>
        <taxon>Hymenolepididae</taxon>
        <taxon>Hymenolepis</taxon>
    </lineage>
</organism>
<evidence type="ECO:0000313" key="2">
    <source>
        <dbReference type="Proteomes" id="UP000274504"/>
    </source>
</evidence>
<sequence>MGRLYCPNGLATLFSLLVNALEKAGSFSMHLPGFMLLLRMRNSVIDRVTYLQQNSIDLSLLISKSHPGAKKRLPPLRNRLVALRSKHEIVDTIEINDHNTPILKYATRLAEKVSQKSVDPSTQLTLEFYLADYSEKYSTVAVISTTLKLHDVYTWETSGATVTSENVEEIEYVGNDNFIDYFRQLLKFCLDKEIHADVEAFAG</sequence>
<proteinExistence type="predicted"/>
<dbReference type="Proteomes" id="UP000274504">
    <property type="component" value="Unassembled WGS sequence"/>
</dbReference>
<dbReference type="AlphaFoldDB" id="A0A0R3S9A3"/>
<gene>
    <name evidence="1" type="ORF">HDID_LOCUS806</name>
</gene>
<reference evidence="1 2" key="2">
    <citation type="submission" date="2018-11" db="EMBL/GenBank/DDBJ databases">
        <authorList>
            <consortium name="Pathogen Informatics"/>
        </authorList>
    </citation>
    <scope>NUCLEOTIDE SEQUENCE [LARGE SCALE GENOMIC DNA]</scope>
</reference>
<evidence type="ECO:0000313" key="1">
    <source>
        <dbReference type="EMBL" id="VDL18119.1"/>
    </source>
</evidence>
<dbReference type="EMBL" id="UYSG01000119">
    <property type="protein sequence ID" value="VDL18119.1"/>
    <property type="molecule type" value="Genomic_DNA"/>
</dbReference>
<dbReference type="WBParaSite" id="HDID_0000080501-mRNA-1">
    <property type="protein sequence ID" value="HDID_0000080501-mRNA-1"/>
    <property type="gene ID" value="HDID_0000080501"/>
</dbReference>
<protein>
    <submittedName>
        <fullName evidence="3">DUF727 domain-containing protein</fullName>
    </submittedName>
</protein>
<evidence type="ECO:0000313" key="3">
    <source>
        <dbReference type="WBParaSite" id="HDID_0000080501-mRNA-1"/>
    </source>
</evidence>